<evidence type="ECO:0000256" key="1">
    <source>
        <dbReference type="SAM" id="MobiDB-lite"/>
    </source>
</evidence>
<evidence type="ECO:0000259" key="2">
    <source>
        <dbReference type="PROSITE" id="PS50142"/>
    </source>
</evidence>
<dbReference type="GO" id="GO:0005634">
    <property type="term" value="C:nucleus"/>
    <property type="evidence" value="ECO:0000318"/>
    <property type="project" value="GO_Central"/>
</dbReference>
<feature type="compositionally biased region" description="Acidic residues" evidence="1">
    <location>
        <begin position="16"/>
        <end position="26"/>
    </location>
</feature>
<proteinExistence type="predicted"/>
<dbReference type="Gene3D" id="1.10.1520.10">
    <property type="entry name" value="Ribonuclease III domain"/>
    <property type="match status" value="1"/>
</dbReference>
<accession>A7RSG7</accession>
<dbReference type="GO" id="GO:0004530">
    <property type="term" value="F:deoxyribonuclease I activity"/>
    <property type="evidence" value="ECO:0000318"/>
    <property type="project" value="GO_Central"/>
</dbReference>
<dbReference type="InterPro" id="IPR036389">
    <property type="entry name" value="RNase_III_sf"/>
</dbReference>
<reference evidence="3 4" key="1">
    <citation type="journal article" date="2007" name="Science">
        <title>Sea anemone genome reveals ancestral eumetazoan gene repertoire and genomic organization.</title>
        <authorList>
            <person name="Putnam N.H."/>
            <person name="Srivastava M."/>
            <person name="Hellsten U."/>
            <person name="Dirks B."/>
            <person name="Chapman J."/>
            <person name="Salamov A."/>
            <person name="Terry A."/>
            <person name="Shapiro H."/>
            <person name="Lindquist E."/>
            <person name="Kapitonov V.V."/>
            <person name="Jurka J."/>
            <person name="Genikhovich G."/>
            <person name="Grigoriev I.V."/>
            <person name="Lucas S.M."/>
            <person name="Steele R.E."/>
            <person name="Finnerty J.R."/>
            <person name="Technau U."/>
            <person name="Martindale M.Q."/>
            <person name="Rokhsar D.S."/>
        </authorList>
    </citation>
    <scope>NUCLEOTIDE SEQUENCE [LARGE SCALE GENOMIC DNA]</scope>
    <source>
        <strain evidence="4">CH2 X CH6</strain>
    </source>
</reference>
<dbReference type="Proteomes" id="UP000001593">
    <property type="component" value="Unassembled WGS sequence"/>
</dbReference>
<dbReference type="FunFam" id="1.10.1520.10:FF:000095">
    <property type="entry name" value="Predicted protein"/>
    <property type="match status" value="1"/>
</dbReference>
<gene>
    <name evidence="3" type="ORF">NEMVEDRAFT_v1g201449</name>
</gene>
<dbReference type="PROSITE" id="PS50142">
    <property type="entry name" value="RNASE_3_2"/>
    <property type="match status" value="1"/>
</dbReference>
<evidence type="ECO:0000313" key="3">
    <source>
        <dbReference type="EMBL" id="EDO45560.1"/>
    </source>
</evidence>
<name>A7RSG7_NEMVE</name>
<dbReference type="GO" id="GO:0031054">
    <property type="term" value="P:pre-miRNA processing"/>
    <property type="evidence" value="ECO:0000318"/>
    <property type="project" value="GO_Central"/>
</dbReference>
<sequence length="332" mass="37420">MGELDDNLRPVVSLSEESDEGTESEDDGKSKGKTGTKKRRRCYNRKIPDVLKESLPTAGAAYWFYSIDIKSPETRRAPVELGTLWNMGIMLRKPLPAIRRFQLFLDSGPVIVSIKPCDSTPTPSVPGFHLRIIEAFSRCLLSRALRMPLEVLPESPMSTDGPRASSKYSIFTRPTITEYNPNPQVLKRFAVQLQGFEKRIGYEFSNKLYLIQALTHASYSQNSPKHHFFGHALLAEREGSNKKQVVASFATTTFVTLALCLANNLRCVLTRYYSLATYASGRVVSSVRKSSKPIFIKICVSFGQEFMPLWSGQTRILKFLKETALSHYRSYG</sequence>
<feature type="region of interest" description="Disordered" evidence="1">
    <location>
        <begin position="1"/>
        <end position="39"/>
    </location>
</feature>
<keyword evidence="4" id="KW-1185">Reference proteome</keyword>
<feature type="domain" description="RNase III" evidence="2">
    <location>
        <begin position="193"/>
        <end position="234"/>
    </location>
</feature>
<dbReference type="AlphaFoldDB" id="A7RSG7"/>
<dbReference type="GO" id="GO:0003723">
    <property type="term" value="F:RNA binding"/>
    <property type="evidence" value="ECO:0000318"/>
    <property type="project" value="GO_Central"/>
</dbReference>
<dbReference type="GO" id="GO:0005737">
    <property type="term" value="C:cytoplasm"/>
    <property type="evidence" value="ECO:0000318"/>
    <property type="project" value="GO_Central"/>
</dbReference>
<organism evidence="3 4">
    <name type="scientific">Nematostella vectensis</name>
    <name type="common">Starlet sea anemone</name>
    <dbReference type="NCBI Taxonomy" id="45351"/>
    <lineage>
        <taxon>Eukaryota</taxon>
        <taxon>Metazoa</taxon>
        <taxon>Cnidaria</taxon>
        <taxon>Anthozoa</taxon>
        <taxon>Hexacorallia</taxon>
        <taxon>Actiniaria</taxon>
        <taxon>Edwardsiidae</taxon>
        <taxon>Nematostella</taxon>
    </lineage>
</organism>
<dbReference type="GO" id="GO:0004525">
    <property type="term" value="F:ribonuclease III activity"/>
    <property type="evidence" value="ECO:0000318"/>
    <property type="project" value="GO_Central"/>
</dbReference>
<dbReference type="GO" id="GO:0030422">
    <property type="term" value="P:siRNA processing"/>
    <property type="evidence" value="ECO:0000318"/>
    <property type="project" value="GO_Central"/>
</dbReference>
<dbReference type="GO" id="GO:0006309">
    <property type="term" value="P:apoptotic DNA fragmentation"/>
    <property type="evidence" value="ECO:0000318"/>
    <property type="project" value="GO_Central"/>
</dbReference>
<dbReference type="SUPFAM" id="SSF69065">
    <property type="entry name" value="RNase III domain-like"/>
    <property type="match status" value="1"/>
</dbReference>
<dbReference type="STRING" id="45351.A7RSG7"/>
<dbReference type="EMBL" id="DS469534">
    <property type="protein sequence ID" value="EDO45560.1"/>
    <property type="molecule type" value="Genomic_DNA"/>
</dbReference>
<dbReference type="InterPro" id="IPR000999">
    <property type="entry name" value="RNase_III_dom"/>
</dbReference>
<dbReference type="HOGENOM" id="CLU_837590_0_0_1"/>
<protein>
    <recommendedName>
        <fullName evidence="2">RNase III domain-containing protein</fullName>
    </recommendedName>
</protein>
<evidence type="ECO:0000313" key="4">
    <source>
        <dbReference type="Proteomes" id="UP000001593"/>
    </source>
</evidence>
<dbReference type="InParanoid" id="A7RSG7"/>